<dbReference type="GO" id="GO:0005576">
    <property type="term" value="C:extracellular region"/>
    <property type="evidence" value="ECO:0007669"/>
    <property type="project" value="UniProtKB-SubCell"/>
</dbReference>
<evidence type="ECO:0000256" key="3">
    <source>
        <dbReference type="ARBA" id="ARBA00038300"/>
    </source>
</evidence>
<dbReference type="OrthoDB" id="1873458at2759"/>
<keyword evidence="7" id="KW-1185">Reference proteome</keyword>
<dbReference type="Gene3D" id="1.10.110.10">
    <property type="entry name" value="Plant lipid-transfer and hydrophobic proteins"/>
    <property type="match status" value="1"/>
</dbReference>
<dbReference type="InterPro" id="IPR016140">
    <property type="entry name" value="Bifunc_inhib/LTP/seed_store"/>
</dbReference>
<comment type="subcellular location">
    <subcellularLocation>
        <location evidence="1">Secreted</location>
    </subcellularLocation>
</comment>
<dbReference type="InterPro" id="IPR036312">
    <property type="entry name" value="Bifun_inhib/LTP/seed_sf"/>
</dbReference>
<keyword evidence="2" id="KW-0964">Secreted</keyword>
<evidence type="ECO:0000256" key="1">
    <source>
        <dbReference type="ARBA" id="ARBA00004613"/>
    </source>
</evidence>
<dbReference type="PANTHER" id="PTHR35501:SF3">
    <property type="entry name" value="PROTEIN YY1"/>
    <property type="match status" value="1"/>
</dbReference>
<evidence type="ECO:0000313" key="6">
    <source>
        <dbReference type="EMBL" id="GER25268.1"/>
    </source>
</evidence>
<comment type="similarity">
    <text evidence="3">Belongs to the A9/FIL1 family.</text>
</comment>
<reference evidence="7" key="1">
    <citation type="journal article" date="2019" name="Curr. Biol.">
        <title>Genome Sequence of Striga asiatica Provides Insight into the Evolution of Plant Parasitism.</title>
        <authorList>
            <person name="Yoshida S."/>
            <person name="Kim S."/>
            <person name="Wafula E.K."/>
            <person name="Tanskanen J."/>
            <person name="Kim Y.M."/>
            <person name="Honaas L."/>
            <person name="Yang Z."/>
            <person name="Spallek T."/>
            <person name="Conn C.E."/>
            <person name="Ichihashi Y."/>
            <person name="Cheong K."/>
            <person name="Cui S."/>
            <person name="Der J.P."/>
            <person name="Gundlach H."/>
            <person name="Jiao Y."/>
            <person name="Hori C."/>
            <person name="Ishida J.K."/>
            <person name="Kasahara H."/>
            <person name="Kiba T."/>
            <person name="Kim M.S."/>
            <person name="Koo N."/>
            <person name="Laohavisit A."/>
            <person name="Lee Y.H."/>
            <person name="Lumba S."/>
            <person name="McCourt P."/>
            <person name="Mortimer J.C."/>
            <person name="Mutuku J.M."/>
            <person name="Nomura T."/>
            <person name="Sasaki-Sekimoto Y."/>
            <person name="Seto Y."/>
            <person name="Wang Y."/>
            <person name="Wakatake T."/>
            <person name="Sakakibara H."/>
            <person name="Demura T."/>
            <person name="Yamaguchi S."/>
            <person name="Yoneyama K."/>
            <person name="Manabe R.I."/>
            <person name="Nelson D.C."/>
            <person name="Schulman A.H."/>
            <person name="Timko M.P."/>
            <person name="dePamphilis C.W."/>
            <person name="Choi D."/>
            <person name="Shirasu K."/>
        </authorList>
    </citation>
    <scope>NUCLEOTIDE SEQUENCE [LARGE SCALE GENOMIC DNA]</scope>
    <source>
        <strain evidence="7">cv. UVA1</strain>
    </source>
</reference>
<feature type="domain" description="Bifunctional inhibitor/plant lipid transfer protein/seed storage helical" evidence="5">
    <location>
        <begin position="32"/>
        <end position="91"/>
    </location>
</feature>
<comment type="caution">
    <text evidence="6">The sequence shown here is derived from an EMBL/GenBank/DDBJ whole genome shotgun (WGS) entry which is preliminary data.</text>
</comment>
<dbReference type="Proteomes" id="UP000325081">
    <property type="component" value="Unassembled WGS sequence"/>
</dbReference>
<dbReference type="Pfam" id="PF00234">
    <property type="entry name" value="Tryp_alpha_amyl"/>
    <property type="match status" value="1"/>
</dbReference>
<proteinExistence type="inferred from homology"/>
<organism evidence="6 7">
    <name type="scientific">Striga asiatica</name>
    <name type="common">Asiatic witchweed</name>
    <name type="synonym">Buchnera asiatica</name>
    <dbReference type="NCBI Taxonomy" id="4170"/>
    <lineage>
        <taxon>Eukaryota</taxon>
        <taxon>Viridiplantae</taxon>
        <taxon>Streptophyta</taxon>
        <taxon>Embryophyta</taxon>
        <taxon>Tracheophyta</taxon>
        <taxon>Spermatophyta</taxon>
        <taxon>Magnoliopsida</taxon>
        <taxon>eudicotyledons</taxon>
        <taxon>Gunneridae</taxon>
        <taxon>Pentapetalae</taxon>
        <taxon>asterids</taxon>
        <taxon>lamiids</taxon>
        <taxon>Lamiales</taxon>
        <taxon>Orobanchaceae</taxon>
        <taxon>Buchnereae</taxon>
        <taxon>Striga</taxon>
    </lineage>
</organism>
<evidence type="ECO:0000259" key="5">
    <source>
        <dbReference type="SMART" id="SM00499"/>
    </source>
</evidence>
<dbReference type="PANTHER" id="PTHR35501">
    <property type="entry name" value="PROTEIN YY1"/>
    <property type="match status" value="1"/>
</dbReference>
<name>A0A5A7NYC2_STRAF</name>
<dbReference type="AlphaFoldDB" id="A0A5A7NYC2"/>
<gene>
    <name evidence="6" type="ORF">STAS_00836</name>
</gene>
<dbReference type="SUPFAM" id="SSF47699">
    <property type="entry name" value="Bifunctional inhibitor/lipid-transfer protein/seed storage 2S albumin"/>
    <property type="match status" value="1"/>
</dbReference>
<evidence type="ECO:0000256" key="4">
    <source>
        <dbReference type="SAM" id="SignalP"/>
    </source>
</evidence>
<feature type="chain" id="PRO_5022875523" evidence="4">
    <location>
        <begin position="29"/>
        <end position="101"/>
    </location>
</feature>
<sequence length="101" mass="10327">MASIMKWSSSFGVVMILLIVAHVTETGAQNLCGTSLAGLNVCAPFVVGPNPSPPSPACCGALQGVDHDCICNTIRIASRIPAQCNLPPLTCANLQGGTVHP</sequence>
<protein>
    <submittedName>
        <fullName evidence="6">Lipid-transfer protein</fullName>
    </submittedName>
</protein>
<dbReference type="EMBL" id="BKCP01000002">
    <property type="protein sequence ID" value="GER25268.1"/>
    <property type="molecule type" value="Genomic_DNA"/>
</dbReference>
<dbReference type="InterPro" id="IPR044741">
    <property type="entry name" value="NsLTP-like"/>
</dbReference>
<evidence type="ECO:0000313" key="7">
    <source>
        <dbReference type="Proteomes" id="UP000325081"/>
    </source>
</evidence>
<dbReference type="CDD" id="cd04660">
    <property type="entry name" value="nsLTP_like"/>
    <property type="match status" value="1"/>
</dbReference>
<accession>A0A5A7NYC2</accession>
<dbReference type="SMART" id="SM00499">
    <property type="entry name" value="AAI"/>
    <property type="match status" value="1"/>
</dbReference>
<keyword evidence="4" id="KW-0732">Signal</keyword>
<evidence type="ECO:0000256" key="2">
    <source>
        <dbReference type="ARBA" id="ARBA00022525"/>
    </source>
</evidence>
<feature type="signal peptide" evidence="4">
    <location>
        <begin position="1"/>
        <end position="28"/>
    </location>
</feature>